<evidence type="ECO:0000256" key="1">
    <source>
        <dbReference type="SAM" id="SignalP"/>
    </source>
</evidence>
<comment type="caution">
    <text evidence="2">The sequence shown here is derived from an EMBL/GenBank/DDBJ whole genome shotgun (WGS) entry which is preliminary data.</text>
</comment>
<evidence type="ECO:0000313" key="2">
    <source>
        <dbReference type="EMBL" id="MCS0498819.1"/>
    </source>
</evidence>
<name>A0ABT1ZDM0_9MICO</name>
<accession>A0ABT1ZDM0</accession>
<dbReference type="Proteomes" id="UP001205337">
    <property type="component" value="Unassembled WGS sequence"/>
</dbReference>
<keyword evidence="1" id="KW-0732">Signal</keyword>
<dbReference type="PROSITE" id="PS51257">
    <property type="entry name" value="PROKAR_LIPOPROTEIN"/>
    <property type="match status" value="1"/>
</dbReference>
<reference evidence="2 3" key="1">
    <citation type="submission" date="2022-08" db="EMBL/GenBank/DDBJ databases">
        <authorList>
            <person name="Li F."/>
        </authorList>
    </citation>
    <scope>NUCLEOTIDE SEQUENCE [LARGE SCALE GENOMIC DNA]</scope>
    <source>
        <strain evidence="2 3">10F1B-8-1</strain>
    </source>
</reference>
<evidence type="ECO:0000313" key="3">
    <source>
        <dbReference type="Proteomes" id="UP001205337"/>
    </source>
</evidence>
<protein>
    <submittedName>
        <fullName evidence="2">Uncharacterized protein</fullName>
    </submittedName>
</protein>
<feature type="chain" id="PRO_5046821872" evidence="1">
    <location>
        <begin position="25"/>
        <end position="772"/>
    </location>
</feature>
<gene>
    <name evidence="2" type="ORF">NUH29_04540</name>
</gene>
<proteinExistence type="predicted"/>
<organism evidence="2 3">
    <name type="scientific">Protaetiibacter mangrovi</name>
    <dbReference type="NCBI Taxonomy" id="2970926"/>
    <lineage>
        <taxon>Bacteria</taxon>
        <taxon>Bacillati</taxon>
        <taxon>Actinomycetota</taxon>
        <taxon>Actinomycetes</taxon>
        <taxon>Micrococcales</taxon>
        <taxon>Microbacteriaceae</taxon>
        <taxon>Protaetiibacter</taxon>
    </lineage>
</organism>
<feature type="signal peptide" evidence="1">
    <location>
        <begin position="1"/>
        <end position="24"/>
    </location>
</feature>
<sequence length="772" mass="80413">MTRRRSGAASAVALVVLSSLLLSGCVPPSGGDSGGGGGDTDLYMGDLPAPAELPPAVDGSDDATAMQTAYDAIQALAPDAHAGGEKGVAAWEALFLRAGIPIEADDGSALTANGDQGLGMLMSDGELRLAAALAAAPGEVPLPEIADMLSPAASGGSAEQLTSLLYDELRTPTSRDWDQVFWSVGPDFSRDGVLLTAEEATLNWAQVELLLRRLASEGTVAAAADGEDYATELALSDGGGSARPALFRSGEEKAGSHRPCEVSENPWSKAVLDAGQKAESTFVLDKTLEYVAEQAAEHSEGGGLWTGTGVASKAGLILTWVRPILALVTLLAKAASMRASFTLEDSPLVRTKDTTPGQVRTLDIGLSYHPGTWAKMRECINLLFSGWVGMDFPGVDTDPPSGLDVHLITDDPSVLRVGDGTGSSDSAVTEGRTDDDGKVAFALSGAPQASTLPDGVTPNDLTEGVHASVDLKSNDLFADARSLPWDVLDASTTGGLALVPDMLARFYTLGFPSQLAVRDWKLDADFQVTAIGTISGRVAHNKIYACGSIPSSNDSTEEKGTFTTDPVTVSAKLIDDTLDNRSDQAFVFVPQGTEFVGREVDESGVSMFPMPAHYTVAKSTASPGTGQMPDPYTVGGGCAGGGGGGYSDGGTPAPDCGARDYDATLQVTIPKPHTLYAAGDQYPSSEPLWRNCGDPLYPFEPVVAAWFDTCSSAPTFEGGDMPSMKDIADPDVTHFQVEGSYSCADTSPGRLSSTTYSYTLDFCRLKDGKPQC</sequence>
<keyword evidence="3" id="KW-1185">Reference proteome</keyword>
<dbReference type="EMBL" id="JANTHX010000004">
    <property type="protein sequence ID" value="MCS0498819.1"/>
    <property type="molecule type" value="Genomic_DNA"/>
</dbReference>
<dbReference type="RefSeq" id="WP_258797823.1">
    <property type="nucleotide sequence ID" value="NZ_JANTHX010000004.1"/>
</dbReference>